<dbReference type="AlphaFoldDB" id="A0A1I8JG69"/>
<evidence type="ECO:0000256" key="2">
    <source>
        <dbReference type="ARBA" id="ARBA00004922"/>
    </source>
</evidence>
<comment type="subcellular location">
    <subcellularLocation>
        <location evidence="1">Membrane</location>
        <topology evidence="1">Single-pass type II membrane protein</topology>
    </subcellularLocation>
</comment>
<dbReference type="GO" id="GO:0005794">
    <property type="term" value="C:Golgi apparatus"/>
    <property type="evidence" value="ECO:0007669"/>
    <property type="project" value="TreeGrafter"/>
</dbReference>
<dbReference type="PRINTS" id="PR02050">
    <property type="entry name" value="B14GALTRFASE"/>
</dbReference>
<evidence type="ECO:0000259" key="14">
    <source>
        <dbReference type="Pfam" id="PF13733"/>
    </source>
</evidence>
<keyword evidence="5" id="KW-0808">Transferase</keyword>
<comment type="pathway">
    <text evidence="2">Protein modification; protein glycosylation.</text>
</comment>
<accession>A0A1I8JG69</accession>
<feature type="domain" description="Galactosyltransferase C-terminal" evidence="13">
    <location>
        <begin position="169"/>
        <end position="245"/>
    </location>
</feature>
<evidence type="ECO:0000256" key="4">
    <source>
        <dbReference type="ARBA" id="ARBA00022676"/>
    </source>
</evidence>
<evidence type="ECO:0000256" key="6">
    <source>
        <dbReference type="ARBA" id="ARBA00022692"/>
    </source>
</evidence>
<sequence>CRYSQPDVFIEDWPADDSRLKSGRCYLRRDSLQLQPIDMHNAPELHHLETALAGPEVPAQMRLRPGGSWAPSNCTPLQHVAVMVAFRNRDFHLRLLLNRLHRMLRRQLIKYTVFVVEQTGPEPFNRGMLMNVGVVEALKLASFDCFIFHDVDMIPEHDRNVYLCDENARHLASAIDEMRYHVMFYNYLGAVLAMSSKNFFRINGFSNVYWGWGNEDDDISARTMEAGMLVSRPPPTLGRYKMVRHPKAVRIESGNEYFMAWRARHYEDGLNALSRASYSVLSRQAMPLYTNISVRLSRQRHRITPEWLSNSDSQIDSFCRRWQGRRFPMRVCWHMSVAGRYLLLCLYLCLWVFALFNYSSRCRYSQPDVFIEDWPADDSRLKSGRCYLRRDSLQLQPIDMHNAPELHHLETALAGPEVPAQMRLRPGGSWAPSNCTPLQHVAVMVAFRNRDFHLRLLLNRLHRMLRRQLIKYTVFVVEQTGPEPFNRGMLMNVGVVEALKLASFDCFIFHDVDMIPEHDRNVYLCDENARHLASAIDEMRYHVMFYNYLGAVLAMSSKNFFRINGFSNVYWGWGNEDDDISARTMEAGMLVSRPPPTLGRYKMVRHPKAVRIESGNEYFMAWRARHYEDGLNALSRASYSVLSRQAMPLYTNISVRLSRQRHRITPEWLSNSDSSPKRTNRSQRNSQPV</sequence>
<reference evidence="16" key="1">
    <citation type="submission" date="2016-11" db="UniProtKB">
        <authorList>
            <consortium name="WormBaseParasite"/>
        </authorList>
    </citation>
    <scope>IDENTIFICATION</scope>
</reference>
<evidence type="ECO:0000256" key="10">
    <source>
        <dbReference type="ARBA" id="ARBA00023180"/>
    </source>
</evidence>
<keyword evidence="7" id="KW-0735">Signal-anchor</keyword>
<keyword evidence="10" id="KW-0325">Glycoprotein</keyword>
<evidence type="ECO:0000256" key="11">
    <source>
        <dbReference type="SAM" id="MobiDB-lite"/>
    </source>
</evidence>
<evidence type="ECO:0000259" key="13">
    <source>
        <dbReference type="Pfam" id="PF02709"/>
    </source>
</evidence>
<protein>
    <submittedName>
        <fullName evidence="16">Beta-1,4-galactosyltransferase 1</fullName>
    </submittedName>
</protein>
<dbReference type="Pfam" id="PF02709">
    <property type="entry name" value="Glyco_transf_7C"/>
    <property type="match status" value="2"/>
</dbReference>
<name>A0A1I8JG69_9PLAT</name>
<keyword evidence="4" id="KW-0328">Glycosyltransferase</keyword>
<evidence type="ECO:0000256" key="8">
    <source>
        <dbReference type="ARBA" id="ARBA00022989"/>
    </source>
</evidence>
<keyword evidence="8 12" id="KW-1133">Transmembrane helix</keyword>
<dbReference type="GO" id="GO:0033842">
    <property type="term" value="F:N-acetyl-beta-glucosaminyl-derivative 4-beta-N-acetylgalactosaminyltransferase activity"/>
    <property type="evidence" value="ECO:0007669"/>
    <property type="project" value="TreeGrafter"/>
</dbReference>
<evidence type="ECO:0000256" key="1">
    <source>
        <dbReference type="ARBA" id="ARBA00004606"/>
    </source>
</evidence>
<dbReference type="Pfam" id="PF13733">
    <property type="entry name" value="Glyco_transf_7N"/>
    <property type="match status" value="2"/>
</dbReference>
<dbReference type="GO" id="GO:0008378">
    <property type="term" value="F:galactosyltransferase activity"/>
    <property type="evidence" value="ECO:0007669"/>
    <property type="project" value="TreeGrafter"/>
</dbReference>
<keyword evidence="15" id="KW-1185">Reference proteome</keyword>
<evidence type="ECO:0000256" key="12">
    <source>
        <dbReference type="SAM" id="Phobius"/>
    </source>
</evidence>
<dbReference type="InterPro" id="IPR027791">
    <property type="entry name" value="Galactosyl_T_C"/>
</dbReference>
<comment type="similarity">
    <text evidence="3">Belongs to the glycosyltransferase 7 family.</text>
</comment>
<organism evidence="15 16">
    <name type="scientific">Macrostomum lignano</name>
    <dbReference type="NCBI Taxonomy" id="282301"/>
    <lineage>
        <taxon>Eukaryota</taxon>
        <taxon>Metazoa</taxon>
        <taxon>Spiralia</taxon>
        <taxon>Lophotrochozoa</taxon>
        <taxon>Platyhelminthes</taxon>
        <taxon>Rhabditophora</taxon>
        <taxon>Macrostomorpha</taxon>
        <taxon>Macrostomida</taxon>
        <taxon>Macrostomidae</taxon>
        <taxon>Macrostomum</taxon>
    </lineage>
</organism>
<dbReference type="PANTHER" id="PTHR19300">
    <property type="entry name" value="BETA-1,4-GALACTOSYLTRANSFERASE"/>
    <property type="match status" value="1"/>
</dbReference>
<evidence type="ECO:0000313" key="16">
    <source>
        <dbReference type="WBParaSite" id="maker-uti_cns_0047347-snap-gene-0.9-mRNA-1"/>
    </source>
</evidence>
<dbReference type="InterPro" id="IPR029044">
    <property type="entry name" value="Nucleotide-diphossugar_trans"/>
</dbReference>
<dbReference type="UniPathway" id="UPA00378"/>
<dbReference type="InterPro" id="IPR003859">
    <property type="entry name" value="Galactosyl_T"/>
</dbReference>
<feature type="region of interest" description="Disordered" evidence="11">
    <location>
        <begin position="666"/>
        <end position="689"/>
    </location>
</feature>
<keyword evidence="9 12" id="KW-0472">Membrane</keyword>
<dbReference type="InterPro" id="IPR027995">
    <property type="entry name" value="Galactosyl_T_N"/>
</dbReference>
<dbReference type="PANTHER" id="PTHR19300:SF57">
    <property type="entry name" value="BETA-1,4-N-ACETYLGALACTOSAMINYLTRANSFERASE"/>
    <property type="match status" value="1"/>
</dbReference>
<feature type="domain" description="Galactosyltransferase C-terminal" evidence="13">
    <location>
        <begin position="530"/>
        <end position="606"/>
    </location>
</feature>
<evidence type="ECO:0000313" key="15">
    <source>
        <dbReference type="Proteomes" id="UP000095280"/>
    </source>
</evidence>
<dbReference type="Proteomes" id="UP000095280">
    <property type="component" value="Unplaced"/>
</dbReference>
<dbReference type="SUPFAM" id="SSF53448">
    <property type="entry name" value="Nucleotide-diphospho-sugar transferases"/>
    <property type="match status" value="2"/>
</dbReference>
<dbReference type="GO" id="GO:0016020">
    <property type="term" value="C:membrane"/>
    <property type="evidence" value="ECO:0007669"/>
    <property type="project" value="UniProtKB-SubCell"/>
</dbReference>
<evidence type="ECO:0000256" key="3">
    <source>
        <dbReference type="ARBA" id="ARBA00005735"/>
    </source>
</evidence>
<dbReference type="GO" id="GO:0005975">
    <property type="term" value="P:carbohydrate metabolic process"/>
    <property type="evidence" value="ECO:0007669"/>
    <property type="project" value="InterPro"/>
</dbReference>
<dbReference type="WBParaSite" id="maker-uti_cns_0047347-snap-gene-0.9-mRNA-1">
    <property type="protein sequence ID" value="maker-uti_cns_0047347-snap-gene-0.9-mRNA-1"/>
    <property type="gene ID" value="maker-uti_cns_0047347-snap-gene-0.9"/>
</dbReference>
<dbReference type="Gene3D" id="3.90.550.10">
    <property type="entry name" value="Spore Coat Polysaccharide Biosynthesis Protein SpsA, Chain A"/>
    <property type="match status" value="2"/>
</dbReference>
<feature type="transmembrane region" description="Helical" evidence="12">
    <location>
        <begin position="331"/>
        <end position="356"/>
    </location>
</feature>
<feature type="domain" description="Galactosyltransferase N-terminal" evidence="14">
    <location>
        <begin position="421"/>
        <end position="526"/>
    </location>
</feature>
<evidence type="ECO:0000256" key="7">
    <source>
        <dbReference type="ARBA" id="ARBA00022968"/>
    </source>
</evidence>
<proteinExistence type="inferred from homology"/>
<evidence type="ECO:0000256" key="5">
    <source>
        <dbReference type="ARBA" id="ARBA00022679"/>
    </source>
</evidence>
<dbReference type="GO" id="GO:0006688">
    <property type="term" value="P:glycosphingolipid biosynthetic process"/>
    <property type="evidence" value="ECO:0007669"/>
    <property type="project" value="TreeGrafter"/>
</dbReference>
<feature type="domain" description="Galactosyltransferase N-terminal" evidence="14">
    <location>
        <begin position="60"/>
        <end position="165"/>
    </location>
</feature>
<keyword evidence="6 12" id="KW-0812">Transmembrane</keyword>
<evidence type="ECO:0000256" key="9">
    <source>
        <dbReference type="ARBA" id="ARBA00023136"/>
    </source>
</evidence>